<dbReference type="Pfam" id="PF01381">
    <property type="entry name" value="HTH_3"/>
    <property type="match status" value="1"/>
</dbReference>
<dbReference type="GO" id="GO:0003677">
    <property type="term" value="F:DNA binding"/>
    <property type="evidence" value="ECO:0007669"/>
    <property type="project" value="InterPro"/>
</dbReference>
<comment type="caution">
    <text evidence="2">The sequence shown here is derived from an EMBL/GenBank/DDBJ whole genome shotgun (WGS) entry which is preliminary data.</text>
</comment>
<dbReference type="PROSITE" id="PS50943">
    <property type="entry name" value="HTH_CROC1"/>
    <property type="match status" value="1"/>
</dbReference>
<dbReference type="SMART" id="SM00530">
    <property type="entry name" value="HTH_XRE"/>
    <property type="match status" value="1"/>
</dbReference>
<dbReference type="AlphaFoldDB" id="A0A0F9T0D8"/>
<sequence>MTSLAKLRNELLKDPEVRAEYDRLGPIFAVVGEMIEARQEAGLTQAEIAARMGTSQSVVARLENARHMPTFDMVARYAAALGRRIDVHLVPSTGESVAPQP</sequence>
<dbReference type="CDD" id="cd00093">
    <property type="entry name" value="HTH_XRE"/>
    <property type="match status" value="1"/>
</dbReference>
<accession>A0A0F9T0D8</accession>
<gene>
    <name evidence="2" type="ORF">LCGC14_0407710</name>
</gene>
<organism evidence="2">
    <name type="scientific">marine sediment metagenome</name>
    <dbReference type="NCBI Taxonomy" id="412755"/>
    <lineage>
        <taxon>unclassified sequences</taxon>
        <taxon>metagenomes</taxon>
        <taxon>ecological metagenomes</taxon>
    </lineage>
</organism>
<dbReference type="EMBL" id="LAZR01000356">
    <property type="protein sequence ID" value="KKN72719.1"/>
    <property type="molecule type" value="Genomic_DNA"/>
</dbReference>
<dbReference type="SUPFAM" id="SSF47413">
    <property type="entry name" value="lambda repressor-like DNA-binding domains"/>
    <property type="match status" value="1"/>
</dbReference>
<evidence type="ECO:0000313" key="2">
    <source>
        <dbReference type="EMBL" id="KKN72719.1"/>
    </source>
</evidence>
<dbReference type="Gene3D" id="1.10.260.40">
    <property type="entry name" value="lambda repressor-like DNA-binding domains"/>
    <property type="match status" value="1"/>
</dbReference>
<evidence type="ECO:0000259" key="1">
    <source>
        <dbReference type="PROSITE" id="PS50943"/>
    </source>
</evidence>
<name>A0A0F9T0D8_9ZZZZ</name>
<dbReference type="InterPro" id="IPR001387">
    <property type="entry name" value="Cro/C1-type_HTH"/>
</dbReference>
<proteinExistence type="predicted"/>
<reference evidence="2" key="1">
    <citation type="journal article" date="2015" name="Nature">
        <title>Complex archaea that bridge the gap between prokaryotes and eukaryotes.</title>
        <authorList>
            <person name="Spang A."/>
            <person name="Saw J.H."/>
            <person name="Jorgensen S.L."/>
            <person name="Zaremba-Niedzwiedzka K."/>
            <person name="Martijn J."/>
            <person name="Lind A.E."/>
            <person name="van Eijk R."/>
            <person name="Schleper C."/>
            <person name="Guy L."/>
            <person name="Ettema T.J."/>
        </authorList>
    </citation>
    <scope>NUCLEOTIDE SEQUENCE</scope>
</reference>
<feature type="domain" description="HTH cro/C1-type" evidence="1">
    <location>
        <begin position="34"/>
        <end position="88"/>
    </location>
</feature>
<protein>
    <recommendedName>
        <fullName evidence="1">HTH cro/C1-type domain-containing protein</fullName>
    </recommendedName>
</protein>
<dbReference type="InterPro" id="IPR010982">
    <property type="entry name" value="Lambda_DNA-bd_dom_sf"/>
</dbReference>